<keyword evidence="14" id="KW-0961">Cell wall biogenesis/degradation</keyword>
<evidence type="ECO:0000256" key="5">
    <source>
        <dbReference type="ARBA" id="ARBA00012741"/>
    </source>
</evidence>
<feature type="domain" description="Glycoside hydrolase family 31 TIM barrel" evidence="18">
    <location>
        <begin position="203"/>
        <end position="611"/>
    </location>
</feature>
<keyword evidence="22" id="KW-1185">Reference proteome</keyword>
<evidence type="ECO:0000256" key="14">
    <source>
        <dbReference type="ARBA" id="ARBA00023316"/>
    </source>
</evidence>
<keyword evidence="8" id="KW-0964">Secreted</keyword>
<evidence type="ECO:0000313" key="22">
    <source>
        <dbReference type="Proteomes" id="UP000016931"/>
    </source>
</evidence>
<feature type="domain" description="Glycosyl hydrolase family 31 C-terminal" evidence="20">
    <location>
        <begin position="620"/>
        <end position="709"/>
    </location>
</feature>
<evidence type="ECO:0000259" key="18">
    <source>
        <dbReference type="Pfam" id="PF01055"/>
    </source>
</evidence>
<protein>
    <recommendedName>
        <fullName evidence="7">Probable alpha/beta-glucosidase agdC</fullName>
        <ecNumber evidence="5">3.2.1.20</ecNumber>
        <ecNumber evidence="6">3.2.1.21</ecNumber>
    </recommendedName>
</protein>
<comment type="catalytic activity">
    <reaction evidence="2">
        <text>Hydrolysis of terminal, non-reducing (1-&gt;4)-linked alpha-D-glucose residues with release of alpha-D-glucose.</text>
        <dbReference type="EC" id="3.2.1.20"/>
    </reaction>
</comment>
<keyword evidence="15" id="KW-0624">Polysaccharide degradation</keyword>
<dbReference type="AlphaFoldDB" id="M3C5V3"/>
<proteinExistence type="inferred from homology"/>
<dbReference type="SUPFAM" id="SSF51011">
    <property type="entry name" value="Glycosyl hydrolase domain"/>
    <property type="match status" value="1"/>
</dbReference>
<dbReference type="InterPro" id="IPR048395">
    <property type="entry name" value="Glyco_hydro_31_C"/>
</dbReference>
<keyword evidence="9" id="KW-0732">Signal</keyword>
<dbReference type="HOGENOM" id="CLU_000631_11_0_1"/>
<dbReference type="InterPro" id="IPR025887">
    <property type="entry name" value="Glyco_hydro_31_N_dom"/>
</dbReference>
<dbReference type="PANTHER" id="PTHR22762">
    <property type="entry name" value="ALPHA-GLUCOSIDASE"/>
    <property type="match status" value="1"/>
</dbReference>
<dbReference type="GO" id="GO:0071555">
    <property type="term" value="P:cell wall organization"/>
    <property type="evidence" value="ECO:0007669"/>
    <property type="project" value="UniProtKB-KW"/>
</dbReference>
<evidence type="ECO:0000256" key="9">
    <source>
        <dbReference type="ARBA" id="ARBA00022729"/>
    </source>
</evidence>
<feature type="domain" description="Glycoside hydrolase family 31 N-terminal" evidence="19">
    <location>
        <begin position="28"/>
        <end position="156"/>
    </location>
</feature>
<evidence type="ECO:0000256" key="12">
    <source>
        <dbReference type="ARBA" id="ARBA00023277"/>
    </source>
</evidence>
<dbReference type="GO" id="GO:0030246">
    <property type="term" value="F:carbohydrate binding"/>
    <property type="evidence" value="ECO:0007669"/>
    <property type="project" value="InterPro"/>
</dbReference>
<evidence type="ECO:0000259" key="20">
    <source>
        <dbReference type="Pfam" id="PF21365"/>
    </source>
</evidence>
<dbReference type="OMA" id="NYTASPF"/>
<dbReference type="GO" id="GO:0008422">
    <property type="term" value="F:beta-glucosidase activity"/>
    <property type="evidence" value="ECO:0007669"/>
    <property type="project" value="UniProtKB-EC"/>
</dbReference>
<evidence type="ECO:0000256" key="3">
    <source>
        <dbReference type="ARBA" id="ARBA00004613"/>
    </source>
</evidence>
<dbReference type="InterPro" id="IPR000322">
    <property type="entry name" value="Glyco_hydro_31_TIM"/>
</dbReference>
<dbReference type="Pfam" id="PF13802">
    <property type="entry name" value="Gal_mutarotas_2"/>
    <property type="match status" value="1"/>
</dbReference>
<dbReference type="GeneID" id="27907389"/>
<dbReference type="InterPro" id="IPR030458">
    <property type="entry name" value="Glyco_hydro_31_AS"/>
</dbReference>
<evidence type="ECO:0000256" key="13">
    <source>
        <dbReference type="ARBA" id="ARBA00023295"/>
    </source>
</evidence>
<dbReference type="Pfam" id="PF01055">
    <property type="entry name" value="Glyco_hydro_31_2nd"/>
    <property type="match status" value="1"/>
</dbReference>
<accession>M3C5V3</accession>
<gene>
    <name evidence="21" type="ORF">SEPMUDRAFT_80619</name>
</gene>
<sequence length="853" mass="96033">MVNYDTAKRLHIKIQDSPAIAYTVPESIFPYPPSDQSVSADEAELEFTYQETPFSFRVVRKANNEVLFDSSAESLIFQDEYLRLRTALPANPNLYGLGEHADDFKLGTTGYTRTLWSRDSYGIPEGTNLYGNHPVYFDHRGASGTHGVYLHSSAGMDVKIDQDANGQQYLEYNLMSGIIDLFFMAGPTPTEVSKQYAEVAGLPAEVPYWSFGLHQCRYGYRDFYGVAEVVANYSAAGIPLETMWTDIDYMYERFIMTTDPDRFPIDRVREIVNYLHENDQHYIVMVDPAVAYQEQKYDNLTYTSFTIPRDNGYFVYKNGSVYKGVVWPGVTAFPDWFHPEVQQWWNDEFASFFDANTGIDIDGLWIDMNEAANFNFFGDIPEETQEERNFPPLRPALRSQPRPIPGFPETFQPVLTSPSGAQLIGYPERDFLAPPYQIDNANTYQAVGGLSNFTLDTDIIHYDGHVELDVHNLYGSQMSEASRTAMLARRPGRRPLVITRSTFAGVGRSAGKWLGDNLSIWDHYRNSIQGMLNFAALFQVPMVGSDICGFGGNTTETLCARWASLGAFYTFMRNHNSDTSLPQEFFLWDTVAEAARNALDIRYRLLDYIYTGFHQQTLDGTPVLQPLWFQYPTDSNTFANQLQFFYGNSLLISPVTEENSTSVTIYLPNDRFYTWNTWQLIESSGQDFLLTDIPFTAPPPIHVRGGSILPMRQSPGYTTSETKNSPLELLVAPGREGEGEAPATATGSLYLDDGDSLIQPLDTTSEISFFYEASSSSSTLFINGTFAYPITSHALLASVMVLGVSVVSETTPTYYKSSTGTTQECEWWTYDAATGVMRVGLNEVLDGEMVVYF</sequence>
<comment type="similarity">
    <text evidence="4 17">Belongs to the glycosyl hydrolase 31 family.</text>
</comment>
<evidence type="ECO:0000313" key="21">
    <source>
        <dbReference type="EMBL" id="EMF15661.1"/>
    </source>
</evidence>
<dbReference type="Pfam" id="PF21365">
    <property type="entry name" value="Glyco_hydro_31_3rd"/>
    <property type="match status" value="1"/>
</dbReference>
<keyword evidence="13 17" id="KW-0326">Glycosidase</keyword>
<evidence type="ECO:0000256" key="1">
    <source>
        <dbReference type="ARBA" id="ARBA00000448"/>
    </source>
</evidence>
<evidence type="ECO:0000256" key="17">
    <source>
        <dbReference type="RuleBase" id="RU361185"/>
    </source>
</evidence>
<dbReference type="CDD" id="cd14752">
    <property type="entry name" value="GH31_N"/>
    <property type="match status" value="1"/>
</dbReference>
<dbReference type="GO" id="GO:0000272">
    <property type="term" value="P:polysaccharide catabolic process"/>
    <property type="evidence" value="ECO:0007669"/>
    <property type="project" value="UniProtKB-KW"/>
</dbReference>
<dbReference type="SUPFAM" id="SSF51445">
    <property type="entry name" value="(Trans)glycosidases"/>
    <property type="match status" value="1"/>
</dbReference>
<evidence type="ECO:0000259" key="19">
    <source>
        <dbReference type="Pfam" id="PF13802"/>
    </source>
</evidence>
<dbReference type="Gene3D" id="3.20.20.80">
    <property type="entry name" value="Glycosidases"/>
    <property type="match status" value="1"/>
</dbReference>
<reference evidence="21 22" key="1">
    <citation type="journal article" date="2012" name="PLoS Pathog.">
        <title>Diverse lifestyles and strategies of plant pathogenesis encoded in the genomes of eighteen Dothideomycetes fungi.</title>
        <authorList>
            <person name="Ohm R.A."/>
            <person name="Feau N."/>
            <person name="Henrissat B."/>
            <person name="Schoch C.L."/>
            <person name="Horwitz B.A."/>
            <person name="Barry K.W."/>
            <person name="Condon B.J."/>
            <person name="Copeland A.C."/>
            <person name="Dhillon B."/>
            <person name="Glaser F."/>
            <person name="Hesse C.N."/>
            <person name="Kosti I."/>
            <person name="LaButti K."/>
            <person name="Lindquist E.A."/>
            <person name="Lucas S."/>
            <person name="Salamov A.A."/>
            <person name="Bradshaw R.E."/>
            <person name="Ciuffetti L."/>
            <person name="Hamelin R.C."/>
            <person name="Kema G.H.J."/>
            <person name="Lawrence C."/>
            <person name="Scott J.A."/>
            <person name="Spatafora J.W."/>
            <person name="Turgeon B.G."/>
            <person name="de Wit P.J.G.M."/>
            <person name="Zhong S."/>
            <person name="Goodwin S.B."/>
            <person name="Grigoriev I.V."/>
        </authorList>
    </citation>
    <scope>NUCLEOTIDE SEQUENCE [LARGE SCALE GENOMIC DNA]</scope>
    <source>
        <strain evidence="21 22">SO2202</strain>
    </source>
</reference>
<evidence type="ECO:0000256" key="16">
    <source>
        <dbReference type="ARBA" id="ARBA00025512"/>
    </source>
</evidence>
<dbReference type="eggNOG" id="KOG1065">
    <property type="taxonomic scope" value="Eukaryota"/>
</dbReference>
<organism evidence="21 22">
    <name type="scientific">Sphaerulina musiva (strain SO2202)</name>
    <name type="common">Poplar stem canker fungus</name>
    <name type="synonym">Septoria musiva</name>
    <dbReference type="NCBI Taxonomy" id="692275"/>
    <lineage>
        <taxon>Eukaryota</taxon>
        <taxon>Fungi</taxon>
        <taxon>Dikarya</taxon>
        <taxon>Ascomycota</taxon>
        <taxon>Pezizomycotina</taxon>
        <taxon>Dothideomycetes</taxon>
        <taxon>Dothideomycetidae</taxon>
        <taxon>Mycosphaerellales</taxon>
        <taxon>Mycosphaerellaceae</taxon>
        <taxon>Sphaerulina</taxon>
    </lineage>
</organism>
<comment type="subcellular location">
    <subcellularLocation>
        <location evidence="3">Secreted</location>
    </subcellularLocation>
</comment>
<dbReference type="Gene3D" id="2.60.40.1180">
    <property type="entry name" value="Golgi alpha-mannosidase II"/>
    <property type="match status" value="2"/>
</dbReference>
<evidence type="ECO:0000256" key="10">
    <source>
        <dbReference type="ARBA" id="ARBA00022801"/>
    </source>
</evidence>
<evidence type="ECO:0000256" key="15">
    <source>
        <dbReference type="ARBA" id="ARBA00023326"/>
    </source>
</evidence>
<dbReference type="GO" id="GO:0004558">
    <property type="term" value="F:alpha-1,4-glucosidase activity"/>
    <property type="evidence" value="ECO:0007669"/>
    <property type="project" value="UniProtKB-EC"/>
</dbReference>
<dbReference type="CDD" id="cd06602">
    <property type="entry name" value="GH31_MGAM_SI_GAA"/>
    <property type="match status" value="1"/>
</dbReference>
<dbReference type="Gene3D" id="2.60.40.1760">
    <property type="entry name" value="glycosyl hydrolase (family 31)"/>
    <property type="match status" value="1"/>
</dbReference>
<keyword evidence="11" id="KW-0325">Glycoprotein</keyword>
<dbReference type="EC" id="3.2.1.21" evidence="6"/>
<dbReference type="OrthoDB" id="5839090at2759"/>
<dbReference type="Proteomes" id="UP000016931">
    <property type="component" value="Unassembled WGS sequence"/>
</dbReference>
<evidence type="ECO:0000256" key="4">
    <source>
        <dbReference type="ARBA" id="ARBA00007806"/>
    </source>
</evidence>
<evidence type="ECO:0000256" key="6">
    <source>
        <dbReference type="ARBA" id="ARBA00012744"/>
    </source>
</evidence>
<keyword evidence="10 17" id="KW-0378">Hydrolase</keyword>
<keyword evidence="12" id="KW-0119">Carbohydrate metabolism</keyword>
<comment type="catalytic activity">
    <reaction evidence="1">
        <text>Hydrolysis of terminal, non-reducing beta-D-glucosyl residues with release of beta-D-glucose.</text>
        <dbReference type="EC" id="3.2.1.21"/>
    </reaction>
</comment>
<dbReference type="PANTHER" id="PTHR22762:SF67">
    <property type="entry name" value="ALPHA_BETA-GLUCOSIDASE AGDC-RELATED"/>
    <property type="match status" value="1"/>
</dbReference>
<dbReference type="InterPro" id="IPR011013">
    <property type="entry name" value="Gal_mutarotase_sf_dom"/>
</dbReference>
<dbReference type="EMBL" id="KB456261">
    <property type="protein sequence ID" value="EMF15661.1"/>
    <property type="molecule type" value="Genomic_DNA"/>
</dbReference>
<comment type="function">
    <text evidence="16">Glucosidase involved in the degradation of cellulosic biomass. Has both alpha- and beta-glucosidase activity.</text>
</comment>
<evidence type="ECO:0000256" key="7">
    <source>
        <dbReference type="ARBA" id="ARBA00014002"/>
    </source>
</evidence>
<dbReference type="STRING" id="692275.M3C5V3"/>
<evidence type="ECO:0000256" key="2">
    <source>
        <dbReference type="ARBA" id="ARBA00001657"/>
    </source>
</evidence>
<evidence type="ECO:0000256" key="8">
    <source>
        <dbReference type="ARBA" id="ARBA00022525"/>
    </source>
</evidence>
<dbReference type="GO" id="GO:0005576">
    <property type="term" value="C:extracellular region"/>
    <property type="evidence" value="ECO:0007669"/>
    <property type="project" value="UniProtKB-SubCell"/>
</dbReference>
<dbReference type="InterPro" id="IPR017853">
    <property type="entry name" value="GH"/>
</dbReference>
<name>M3C5V3_SPHMS</name>
<dbReference type="SUPFAM" id="SSF74650">
    <property type="entry name" value="Galactose mutarotase-like"/>
    <property type="match status" value="1"/>
</dbReference>
<evidence type="ECO:0000256" key="11">
    <source>
        <dbReference type="ARBA" id="ARBA00023180"/>
    </source>
</evidence>
<dbReference type="RefSeq" id="XP_016763782.1">
    <property type="nucleotide sequence ID" value="XM_016910252.1"/>
</dbReference>
<dbReference type="EC" id="3.2.1.20" evidence="5"/>
<dbReference type="PROSITE" id="PS00129">
    <property type="entry name" value="GLYCOSYL_HYDROL_F31_1"/>
    <property type="match status" value="1"/>
</dbReference>
<dbReference type="InterPro" id="IPR013780">
    <property type="entry name" value="Glyco_hydro_b"/>
</dbReference>